<dbReference type="OrthoDB" id="10469596at2759"/>
<sequence length="529" mass="61309">MPRLIFLISLFVTLVLLNSYVNGYKIGILGKEVLGSYASEICPSTIDRKQVESKYLSLDFKDTYTIYKIITNVNFTEYDTLSLSYYIEKGKGQILLLNINNDVTYHTILDDFSTKTNKWYTSTYKIPSCSDFNAIAIKNISSLKVNLKQIFLTNSKEVEFLSSKMNDNIISWSWDISDIETIDDYTHIQEIKQYGAFSMRYEGNPFYYDYVEFELMQKDLNMDLIVATDSCGDDYRFGLGGLNPEKDGDWYKFHIDISSIELQCNINRFSFINLSAKIQELSIKNFYAKTNIKNTSIANNNKQYECDELASIIPFFNEDQEIDWINISEKVDHMLFQPNRILAYGVNPDGYISFETTEEYTSPILVEMEVLTSYTHWIIEFLDSLGNVLNKIDITNKQLSMDSWTVITQSSENATGEKKNKMKSFKIYHDSTKNEDLIIRSLHFHPYSPPIESGISGDESCCSIKYCACEVVYETVYFDDDDEVPADAEIIYDYKRENKETENDDEKKGDIQKRSLYNRIGSFLRNLNI</sequence>
<evidence type="ECO:0000313" key="3">
    <source>
        <dbReference type="Proteomes" id="UP000193719"/>
    </source>
</evidence>
<keyword evidence="3" id="KW-1185">Reference proteome</keyword>
<feature type="signal peptide" evidence="1">
    <location>
        <begin position="1"/>
        <end position="23"/>
    </location>
</feature>
<dbReference type="Gene3D" id="2.60.120.430">
    <property type="entry name" value="Galactose-binding lectin"/>
    <property type="match status" value="1"/>
</dbReference>
<evidence type="ECO:0000313" key="2">
    <source>
        <dbReference type="EMBL" id="ORX58628.1"/>
    </source>
</evidence>
<evidence type="ECO:0000256" key="1">
    <source>
        <dbReference type="SAM" id="SignalP"/>
    </source>
</evidence>
<name>A0A1Y1VLI6_9FUNG</name>
<organism evidence="2 3">
    <name type="scientific">Piromyces finnis</name>
    <dbReference type="NCBI Taxonomy" id="1754191"/>
    <lineage>
        <taxon>Eukaryota</taxon>
        <taxon>Fungi</taxon>
        <taxon>Fungi incertae sedis</taxon>
        <taxon>Chytridiomycota</taxon>
        <taxon>Chytridiomycota incertae sedis</taxon>
        <taxon>Neocallimastigomycetes</taxon>
        <taxon>Neocallimastigales</taxon>
        <taxon>Neocallimastigaceae</taxon>
        <taxon>Piromyces</taxon>
    </lineage>
</organism>
<comment type="caution">
    <text evidence="2">The sequence shown here is derived from an EMBL/GenBank/DDBJ whole genome shotgun (WGS) entry which is preliminary data.</text>
</comment>
<gene>
    <name evidence="2" type="ORF">BCR36DRAFT_318250</name>
</gene>
<accession>A0A1Y1VLI6</accession>
<reference evidence="2 3" key="1">
    <citation type="submission" date="2016-08" db="EMBL/GenBank/DDBJ databases">
        <title>Genomes of anaerobic fungi encode conserved fungal cellulosomes for biomass hydrolysis.</title>
        <authorList>
            <consortium name="DOE Joint Genome Institute"/>
            <person name="Haitjema C.H."/>
            <person name="Gilmore S.P."/>
            <person name="Henske J.K."/>
            <person name="Solomon K.V."/>
            <person name="De Groot R."/>
            <person name="Kuo A."/>
            <person name="Mondo S.J."/>
            <person name="Salamov A.A."/>
            <person name="Labutti K."/>
            <person name="Zhao Z."/>
            <person name="Chiniquy J."/>
            <person name="Barry K."/>
            <person name="Brewer H.M."/>
            <person name="Purvine S.O."/>
            <person name="Wright A.T."/>
            <person name="Boxma B."/>
            <person name="Van Alen T."/>
            <person name="Hackstein J.H."/>
            <person name="Baker S.E."/>
            <person name="Grigoriev I.V."/>
            <person name="O'Malley M.A."/>
        </authorList>
    </citation>
    <scope>NUCLEOTIDE SEQUENCE [LARGE SCALE GENOMIC DNA]</scope>
    <source>
        <strain evidence="3">finn</strain>
    </source>
</reference>
<feature type="chain" id="PRO_5012598432" evidence="1">
    <location>
        <begin position="24"/>
        <end position="529"/>
    </location>
</feature>
<proteinExistence type="predicted"/>
<dbReference type="AlphaFoldDB" id="A0A1Y1VLI6"/>
<reference evidence="2 3" key="2">
    <citation type="submission" date="2016-08" db="EMBL/GenBank/DDBJ databases">
        <title>Pervasive Adenine N6-methylation of Active Genes in Fungi.</title>
        <authorList>
            <consortium name="DOE Joint Genome Institute"/>
            <person name="Mondo S.J."/>
            <person name="Dannebaum R.O."/>
            <person name="Kuo R.C."/>
            <person name="Labutti K."/>
            <person name="Haridas S."/>
            <person name="Kuo A."/>
            <person name="Salamov A."/>
            <person name="Ahrendt S.R."/>
            <person name="Lipzen A."/>
            <person name="Sullivan W."/>
            <person name="Andreopoulos W.B."/>
            <person name="Clum A."/>
            <person name="Lindquist E."/>
            <person name="Daum C."/>
            <person name="Ramamoorthy G.K."/>
            <person name="Gryganskyi A."/>
            <person name="Culley D."/>
            <person name="Magnuson J.K."/>
            <person name="James T.Y."/>
            <person name="O'Malley M.A."/>
            <person name="Stajich J.E."/>
            <person name="Spatafora J.W."/>
            <person name="Visel A."/>
            <person name="Grigoriev I.V."/>
        </authorList>
    </citation>
    <scope>NUCLEOTIDE SEQUENCE [LARGE SCALE GENOMIC DNA]</scope>
    <source>
        <strain evidence="3">finn</strain>
    </source>
</reference>
<protein>
    <submittedName>
        <fullName evidence="2">Uncharacterized protein</fullName>
    </submittedName>
</protein>
<dbReference type="EMBL" id="MCFH01000004">
    <property type="protein sequence ID" value="ORX58628.1"/>
    <property type="molecule type" value="Genomic_DNA"/>
</dbReference>
<dbReference type="Proteomes" id="UP000193719">
    <property type="component" value="Unassembled WGS sequence"/>
</dbReference>
<keyword evidence="1" id="KW-0732">Signal</keyword>